<evidence type="ECO:0000313" key="8">
    <source>
        <dbReference type="EMBL" id="VAW34345.1"/>
    </source>
</evidence>
<sequence length="230" mass="26112">MTTLLLIDDDPMITEPLTRQLEMAGYEVLVAHDGRSGLEMAQSSQPDLVVLDVMMPEMDGWELCQKLRQSSVVPILMLTALGDEVDRILGLELGADDYLAKPFSVRELKARIKAVLRRVELDRQAVPAPNNYVVGDIRLEVDSRQLFKNGELLHLRYKEFELLSLLLSRAGDVVTRAELFDKVWGTDWLGDTRTLDVHVRWLREKIEADPSQPRYIQTVRGVGYRLVAAV</sequence>
<feature type="domain" description="Response regulatory" evidence="6">
    <location>
        <begin position="3"/>
        <end position="116"/>
    </location>
</feature>
<dbReference type="GO" id="GO:0006355">
    <property type="term" value="P:regulation of DNA-templated transcription"/>
    <property type="evidence" value="ECO:0007669"/>
    <property type="project" value="InterPro"/>
</dbReference>
<evidence type="ECO:0000259" key="7">
    <source>
        <dbReference type="PROSITE" id="PS51755"/>
    </source>
</evidence>
<keyword evidence="1" id="KW-0597">Phosphoprotein</keyword>
<proteinExistence type="predicted"/>
<reference evidence="8" key="1">
    <citation type="submission" date="2018-06" db="EMBL/GenBank/DDBJ databases">
        <authorList>
            <person name="Zhirakovskaya E."/>
        </authorList>
    </citation>
    <scope>NUCLEOTIDE SEQUENCE</scope>
</reference>
<dbReference type="AlphaFoldDB" id="A0A3B0UTB9"/>
<keyword evidence="4" id="KW-0238">DNA-binding</keyword>
<evidence type="ECO:0000256" key="3">
    <source>
        <dbReference type="ARBA" id="ARBA00023015"/>
    </source>
</evidence>
<dbReference type="Pfam" id="PF00486">
    <property type="entry name" value="Trans_reg_C"/>
    <property type="match status" value="1"/>
</dbReference>
<dbReference type="EMBL" id="UOEU01000531">
    <property type="protein sequence ID" value="VAW34345.1"/>
    <property type="molecule type" value="Genomic_DNA"/>
</dbReference>
<organism evidence="8">
    <name type="scientific">hydrothermal vent metagenome</name>
    <dbReference type="NCBI Taxonomy" id="652676"/>
    <lineage>
        <taxon>unclassified sequences</taxon>
        <taxon>metagenomes</taxon>
        <taxon>ecological metagenomes</taxon>
    </lineage>
</organism>
<dbReference type="InterPro" id="IPR016032">
    <property type="entry name" value="Sig_transdc_resp-reg_C-effctor"/>
</dbReference>
<dbReference type="GO" id="GO:0005829">
    <property type="term" value="C:cytosol"/>
    <property type="evidence" value="ECO:0007669"/>
    <property type="project" value="TreeGrafter"/>
</dbReference>
<dbReference type="PANTHER" id="PTHR48111">
    <property type="entry name" value="REGULATOR OF RPOS"/>
    <property type="match status" value="1"/>
</dbReference>
<accession>A0A3B0UTB9</accession>
<protein>
    <submittedName>
        <fullName evidence="8">Phosphate regulon transcriptional regulatory protein PhoB (SphR)</fullName>
    </submittedName>
</protein>
<feature type="domain" description="OmpR/PhoB-type" evidence="7">
    <location>
        <begin position="129"/>
        <end position="228"/>
    </location>
</feature>
<dbReference type="InterPro" id="IPR011006">
    <property type="entry name" value="CheY-like_superfamily"/>
</dbReference>
<dbReference type="GO" id="GO:0032993">
    <property type="term" value="C:protein-DNA complex"/>
    <property type="evidence" value="ECO:0007669"/>
    <property type="project" value="TreeGrafter"/>
</dbReference>
<dbReference type="SMART" id="SM00448">
    <property type="entry name" value="REC"/>
    <property type="match status" value="1"/>
</dbReference>
<keyword evidence="2" id="KW-0902">Two-component regulatory system</keyword>
<dbReference type="CDD" id="cd00383">
    <property type="entry name" value="trans_reg_C"/>
    <property type="match status" value="1"/>
</dbReference>
<dbReference type="FunFam" id="3.40.50.2300:FF:000001">
    <property type="entry name" value="DNA-binding response regulator PhoB"/>
    <property type="match status" value="1"/>
</dbReference>
<dbReference type="Gene3D" id="3.40.50.2300">
    <property type="match status" value="1"/>
</dbReference>
<dbReference type="GO" id="GO:0000156">
    <property type="term" value="F:phosphorelay response regulator activity"/>
    <property type="evidence" value="ECO:0007669"/>
    <property type="project" value="TreeGrafter"/>
</dbReference>
<dbReference type="InterPro" id="IPR001867">
    <property type="entry name" value="OmpR/PhoB-type_DNA-bd"/>
</dbReference>
<dbReference type="FunFam" id="1.10.10.10:FF:000018">
    <property type="entry name" value="DNA-binding response regulator ResD"/>
    <property type="match status" value="1"/>
</dbReference>
<keyword evidence="3" id="KW-0805">Transcription regulation</keyword>
<dbReference type="InterPro" id="IPR001789">
    <property type="entry name" value="Sig_transdc_resp-reg_receiver"/>
</dbReference>
<dbReference type="PANTHER" id="PTHR48111:SF40">
    <property type="entry name" value="PHOSPHATE REGULON TRANSCRIPTIONAL REGULATORY PROTEIN PHOB"/>
    <property type="match status" value="1"/>
</dbReference>
<dbReference type="PROSITE" id="PS51755">
    <property type="entry name" value="OMPR_PHOB"/>
    <property type="match status" value="1"/>
</dbReference>
<dbReference type="SUPFAM" id="SSF46894">
    <property type="entry name" value="C-terminal effector domain of the bipartite response regulators"/>
    <property type="match status" value="1"/>
</dbReference>
<dbReference type="GO" id="GO:0000976">
    <property type="term" value="F:transcription cis-regulatory region binding"/>
    <property type="evidence" value="ECO:0007669"/>
    <property type="project" value="TreeGrafter"/>
</dbReference>
<keyword evidence="5" id="KW-0804">Transcription</keyword>
<dbReference type="PROSITE" id="PS50110">
    <property type="entry name" value="RESPONSE_REGULATORY"/>
    <property type="match status" value="1"/>
</dbReference>
<gene>
    <name evidence="8" type="ORF">MNBD_CHLOROFLEXI01-3472</name>
</gene>
<dbReference type="SMART" id="SM00862">
    <property type="entry name" value="Trans_reg_C"/>
    <property type="match status" value="1"/>
</dbReference>
<dbReference type="InterPro" id="IPR039420">
    <property type="entry name" value="WalR-like"/>
</dbReference>
<evidence type="ECO:0000259" key="6">
    <source>
        <dbReference type="PROSITE" id="PS50110"/>
    </source>
</evidence>
<evidence type="ECO:0000256" key="1">
    <source>
        <dbReference type="ARBA" id="ARBA00022553"/>
    </source>
</evidence>
<dbReference type="Gene3D" id="1.10.10.10">
    <property type="entry name" value="Winged helix-like DNA-binding domain superfamily/Winged helix DNA-binding domain"/>
    <property type="match status" value="1"/>
</dbReference>
<dbReference type="Gene3D" id="6.10.250.690">
    <property type="match status" value="1"/>
</dbReference>
<dbReference type="InterPro" id="IPR036388">
    <property type="entry name" value="WH-like_DNA-bd_sf"/>
</dbReference>
<evidence type="ECO:0000256" key="5">
    <source>
        <dbReference type="ARBA" id="ARBA00023163"/>
    </source>
</evidence>
<dbReference type="SUPFAM" id="SSF52172">
    <property type="entry name" value="CheY-like"/>
    <property type="match status" value="1"/>
</dbReference>
<evidence type="ECO:0000256" key="2">
    <source>
        <dbReference type="ARBA" id="ARBA00023012"/>
    </source>
</evidence>
<name>A0A3B0UTB9_9ZZZZ</name>
<evidence type="ECO:0000256" key="4">
    <source>
        <dbReference type="ARBA" id="ARBA00023125"/>
    </source>
</evidence>
<dbReference type="Pfam" id="PF00072">
    <property type="entry name" value="Response_reg"/>
    <property type="match status" value="1"/>
</dbReference>